<accession>L8P4U2</accession>
<dbReference type="EMBL" id="AMLP01000285">
    <property type="protein sequence ID" value="ELS50322.1"/>
    <property type="molecule type" value="Genomic_DNA"/>
</dbReference>
<name>L8P4U2_STRVR</name>
<sequence length="103" mass="11309">MLRIGELCGLHLVDLHLRENAPGGECRAPHLHVFHRPGTPNRAEAKTKQPWRVEHGIVTGGLIKRVSTALGHTYFSYVTTEYPRGTGHGMLLVQLHGADSGQP</sequence>
<dbReference type="RefSeq" id="WP_004004158.1">
    <property type="nucleotide sequence ID" value="NZ_AMLP01000285.1"/>
</dbReference>
<dbReference type="AlphaFoldDB" id="L8P4U2"/>
<reference evidence="1 2" key="1">
    <citation type="journal article" date="2013" name="Genome Announc.">
        <title>Draft Genome Sequence of Streptomyces viridochromogenes Strain Tu57, Producer of Avilamycin.</title>
        <authorList>
            <person name="Gruning B.A."/>
            <person name="Erxleben A."/>
            <person name="Hahnlein A."/>
            <person name="Gunther S."/>
        </authorList>
    </citation>
    <scope>NUCLEOTIDE SEQUENCE [LARGE SCALE GENOMIC DNA]</scope>
    <source>
        <strain evidence="1 2">Tue57</strain>
    </source>
</reference>
<comment type="caution">
    <text evidence="1">The sequence shown here is derived from an EMBL/GenBank/DDBJ whole genome shotgun (WGS) entry which is preliminary data.</text>
</comment>
<protein>
    <submittedName>
        <fullName evidence="1">Putative Integrase family protein</fullName>
    </submittedName>
</protein>
<proteinExistence type="predicted"/>
<evidence type="ECO:0000313" key="1">
    <source>
        <dbReference type="EMBL" id="ELS50322.1"/>
    </source>
</evidence>
<organism evidence="1 2">
    <name type="scientific">Streptomyces viridochromogenes Tue57</name>
    <dbReference type="NCBI Taxonomy" id="1160705"/>
    <lineage>
        <taxon>Bacteria</taxon>
        <taxon>Bacillati</taxon>
        <taxon>Actinomycetota</taxon>
        <taxon>Actinomycetes</taxon>
        <taxon>Kitasatosporales</taxon>
        <taxon>Streptomycetaceae</taxon>
        <taxon>Streptomyces</taxon>
    </lineage>
</organism>
<gene>
    <name evidence="1" type="ORF">STVIR_8696</name>
</gene>
<evidence type="ECO:0000313" key="2">
    <source>
        <dbReference type="Proteomes" id="UP000011205"/>
    </source>
</evidence>
<dbReference type="Proteomes" id="UP000011205">
    <property type="component" value="Unassembled WGS sequence"/>
</dbReference>